<evidence type="ECO:0000259" key="1">
    <source>
        <dbReference type="Pfam" id="PF01467"/>
    </source>
</evidence>
<dbReference type="AlphaFoldDB" id="A0A0L0S091"/>
<accession>A0A0L0S091</accession>
<dbReference type="InterPro" id="IPR004821">
    <property type="entry name" value="Cyt_trans-like"/>
</dbReference>
<evidence type="ECO:0000313" key="3">
    <source>
        <dbReference type="Proteomes" id="UP000054350"/>
    </source>
</evidence>
<protein>
    <recommendedName>
        <fullName evidence="1">Cytidyltransferase-like domain-containing protein</fullName>
    </recommendedName>
</protein>
<dbReference type="Proteomes" id="UP000054350">
    <property type="component" value="Unassembled WGS sequence"/>
</dbReference>
<dbReference type="VEuPathDB" id="FungiDB:AMAG_01703"/>
<dbReference type="EMBL" id="GG745329">
    <property type="protein sequence ID" value="KNE55835.1"/>
    <property type="molecule type" value="Genomic_DNA"/>
</dbReference>
<dbReference type="GO" id="GO:0004140">
    <property type="term" value="F:dephospho-CoA kinase activity"/>
    <property type="evidence" value="ECO:0007669"/>
    <property type="project" value="TreeGrafter"/>
</dbReference>
<feature type="domain" description="Cytidyltransferase-like" evidence="1">
    <location>
        <begin position="154"/>
        <end position="297"/>
    </location>
</feature>
<dbReference type="OMA" id="HIYTALW"/>
<dbReference type="Pfam" id="PF01467">
    <property type="entry name" value="CTP_transf_like"/>
    <property type="match status" value="1"/>
</dbReference>
<dbReference type="CDD" id="cd02164">
    <property type="entry name" value="PPAT_CoAS"/>
    <property type="match status" value="1"/>
</dbReference>
<proteinExistence type="predicted"/>
<reference evidence="3" key="2">
    <citation type="submission" date="2009-11" db="EMBL/GenBank/DDBJ databases">
        <title>The Genome Sequence of Allomyces macrogynus strain ATCC 38327.</title>
        <authorList>
            <consortium name="The Broad Institute Genome Sequencing Platform"/>
            <person name="Russ C."/>
            <person name="Cuomo C."/>
            <person name="Shea T."/>
            <person name="Young S.K."/>
            <person name="Zeng Q."/>
            <person name="Koehrsen M."/>
            <person name="Haas B."/>
            <person name="Borodovsky M."/>
            <person name="Guigo R."/>
            <person name="Alvarado L."/>
            <person name="Berlin A."/>
            <person name="Borenstein D."/>
            <person name="Chen Z."/>
            <person name="Engels R."/>
            <person name="Freedman E."/>
            <person name="Gellesch M."/>
            <person name="Goldberg J."/>
            <person name="Griggs A."/>
            <person name="Gujja S."/>
            <person name="Heiman D."/>
            <person name="Hepburn T."/>
            <person name="Howarth C."/>
            <person name="Jen D."/>
            <person name="Larson L."/>
            <person name="Lewis B."/>
            <person name="Mehta T."/>
            <person name="Park D."/>
            <person name="Pearson M."/>
            <person name="Roberts A."/>
            <person name="Saif S."/>
            <person name="Shenoy N."/>
            <person name="Sisk P."/>
            <person name="Stolte C."/>
            <person name="Sykes S."/>
            <person name="Walk T."/>
            <person name="White J."/>
            <person name="Yandava C."/>
            <person name="Burger G."/>
            <person name="Gray M.W."/>
            <person name="Holland P.W.H."/>
            <person name="King N."/>
            <person name="Lang F.B.F."/>
            <person name="Roger A.J."/>
            <person name="Ruiz-Trillo I."/>
            <person name="Lander E."/>
            <person name="Nusbaum C."/>
        </authorList>
    </citation>
    <scope>NUCLEOTIDE SEQUENCE [LARGE SCALE GENOMIC DNA]</scope>
    <source>
        <strain evidence="3">ATCC 38327</strain>
    </source>
</reference>
<dbReference type="PANTHER" id="PTHR10695:SF46">
    <property type="entry name" value="BIFUNCTIONAL COENZYME A SYNTHASE-RELATED"/>
    <property type="match status" value="1"/>
</dbReference>
<dbReference type="GO" id="GO:0015937">
    <property type="term" value="P:coenzyme A biosynthetic process"/>
    <property type="evidence" value="ECO:0007669"/>
    <property type="project" value="TreeGrafter"/>
</dbReference>
<dbReference type="STRING" id="578462.A0A0L0S091"/>
<dbReference type="Gene3D" id="3.40.50.620">
    <property type="entry name" value="HUPs"/>
    <property type="match status" value="1"/>
</dbReference>
<reference evidence="2 3" key="1">
    <citation type="submission" date="2009-11" db="EMBL/GenBank/DDBJ databases">
        <title>Annotation of Allomyces macrogynus ATCC 38327.</title>
        <authorList>
            <consortium name="The Broad Institute Genome Sequencing Platform"/>
            <person name="Russ C."/>
            <person name="Cuomo C."/>
            <person name="Burger G."/>
            <person name="Gray M.W."/>
            <person name="Holland P.W.H."/>
            <person name="King N."/>
            <person name="Lang F.B.F."/>
            <person name="Roger A.J."/>
            <person name="Ruiz-Trillo I."/>
            <person name="Young S.K."/>
            <person name="Zeng Q."/>
            <person name="Gargeya S."/>
            <person name="Fitzgerald M."/>
            <person name="Haas B."/>
            <person name="Abouelleil A."/>
            <person name="Alvarado L."/>
            <person name="Arachchi H.M."/>
            <person name="Berlin A."/>
            <person name="Chapman S.B."/>
            <person name="Gearin G."/>
            <person name="Goldberg J."/>
            <person name="Griggs A."/>
            <person name="Gujja S."/>
            <person name="Hansen M."/>
            <person name="Heiman D."/>
            <person name="Howarth C."/>
            <person name="Larimer J."/>
            <person name="Lui A."/>
            <person name="MacDonald P.J.P."/>
            <person name="McCowen C."/>
            <person name="Montmayeur A."/>
            <person name="Murphy C."/>
            <person name="Neiman D."/>
            <person name="Pearson M."/>
            <person name="Priest M."/>
            <person name="Roberts A."/>
            <person name="Saif S."/>
            <person name="Shea T."/>
            <person name="Sisk P."/>
            <person name="Stolte C."/>
            <person name="Sykes S."/>
            <person name="Wortman J."/>
            <person name="Nusbaum C."/>
            <person name="Birren B."/>
        </authorList>
    </citation>
    <scope>NUCLEOTIDE SEQUENCE [LARGE SCALE GENOMIC DNA]</scope>
    <source>
        <strain evidence="2 3">ATCC 38327</strain>
    </source>
</reference>
<dbReference type="PANTHER" id="PTHR10695">
    <property type="entry name" value="DEPHOSPHO-COA KINASE-RELATED"/>
    <property type="match status" value="1"/>
</dbReference>
<name>A0A0L0S091_ALLM3</name>
<dbReference type="NCBIfam" id="NF001985">
    <property type="entry name" value="PRK00777.1"/>
    <property type="match status" value="1"/>
</dbReference>
<dbReference type="NCBIfam" id="TIGR00125">
    <property type="entry name" value="cyt_tran_rel"/>
    <property type="match status" value="1"/>
</dbReference>
<keyword evidence="3" id="KW-1185">Reference proteome</keyword>
<evidence type="ECO:0000313" key="2">
    <source>
        <dbReference type="EMBL" id="KNE55835.1"/>
    </source>
</evidence>
<sequence>MAPVSPQLAASVPLHGRALVVVRRPEDARALLPSLDARAAALTRIDVYFAPREPFASVDDTARALARIYVELAALAIAHDRLDLQVNVLVAPRCVSLDTLLQSPDLCVVVSFDEDGTPRVESLPTLEPLTAAALLGGPDSAPPLPNPTHGTVAVGGTFDHLHPGHKALLTATVLHAEHDLVVGLVDDALLVNKKHASVLEPYEMRHAQLVSFLQLLAPNLAVEVVPLRDAFGPAATYANLDALVATVETRDNSEKVNSIRAGNGLDPIDIVLIPVLSGTSDQEMDMANKLSSTQIRAWYVAKALAASAPPADGVTGLDQ</sequence>
<organism evidence="2 3">
    <name type="scientific">Allomyces macrogynus (strain ATCC 38327)</name>
    <name type="common">Allomyces javanicus var. macrogynus</name>
    <dbReference type="NCBI Taxonomy" id="578462"/>
    <lineage>
        <taxon>Eukaryota</taxon>
        <taxon>Fungi</taxon>
        <taxon>Fungi incertae sedis</taxon>
        <taxon>Blastocladiomycota</taxon>
        <taxon>Blastocladiomycetes</taxon>
        <taxon>Blastocladiales</taxon>
        <taxon>Blastocladiaceae</taxon>
        <taxon>Allomyces</taxon>
    </lineage>
</organism>
<dbReference type="OrthoDB" id="330671at2759"/>
<dbReference type="InterPro" id="IPR014729">
    <property type="entry name" value="Rossmann-like_a/b/a_fold"/>
</dbReference>
<gene>
    <name evidence="2" type="ORF">AMAG_01703</name>
</gene>
<dbReference type="eggNOG" id="KOG3351">
    <property type="taxonomic scope" value="Eukaryota"/>
</dbReference>
<dbReference type="SUPFAM" id="SSF52374">
    <property type="entry name" value="Nucleotidylyl transferase"/>
    <property type="match status" value="1"/>
</dbReference>